<dbReference type="AlphaFoldDB" id="A0AAC9BA71"/>
<dbReference type="Proteomes" id="UP000076809">
    <property type="component" value="Chromosome"/>
</dbReference>
<reference evidence="1 2" key="1">
    <citation type="journal article" date="2016" name="J. Clin. Microbiol.">
        <title>Detection and Whole-Genome Sequencing of Carbapenemase-Producing Aeromonas hydrophila Isolates from Routine Perirectal Surveillance Culture.</title>
        <authorList>
            <person name="Hughes H.Y."/>
            <person name="Conlan S.P."/>
            <person name="Lau A.F."/>
            <person name="Dekker J.P."/>
            <person name="Michelin A.V."/>
            <person name="Youn J.H."/>
            <person name="Henderson D.K."/>
            <person name="Frank K.M."/>
            <person name="Segre J.A."/>
            <person name="Palmore T.N."/>
        </authorList>
    </citation>
    <scope>NUCLEOTIDE SEQUENCE [LARGE SCALE GENOMIC DNA]</scope>
    <source>
        <strain evidence="1 2">AVNIH1</strain>
    </source>
</reference>
<organism evidence="1 2">
    <name type="scientific">Aeromonas veronii</name>
    <dbReference type="NCBI Taxonomy" id="654"/>
    <lineage>
        <taxon>Bacteria</taxon>
        <taxon>Pseudomonadati</taxon>
        <taxon>Pseudomonadota</taxon>
        <taxon>Gammaproteobacteria</taxon>
        <taxon>Aeromonadales</taxon>
        <taxon>Aeromonadaceae</taxon>
        <taxon>Aeromonas</taxon>
    </lineage>
</organism>
<sequence length="60" mass="7027">MKAILTIKLTAYHRPISICFVGKKLFLIFNKMFTISPWATIESPFIQLFGKFREQILATY</sequence>
<name>A0AAC9BA71_AERVE</name>
<evidence type="ECO:0000313" key="1">
    <source>
        <dbReference type="EMBL" id="ANB53870.1"/>
    </source>
</evidence>
<protein>
    <submittedName>
        <fullName evidence="1">Uncharacterized protein</fullName>
    </submittedName>
</protein>
<dbReference type="EMBL" id="CP014774">
    <property type="protein sequence ID" value="ANB53870.1"/>
    <property type="molecule type" value="Genomic_DNA"/>
</dbReference>
<gene>
    <name evidence="1" type="ORF">WM43_14985</name>
</gene>
<accession>A0AAC9BA71</accession>
<evidence type="ECO:0000313" key="2">
    <source>
        <dbReference type="Proteomes" id="UP000076809"/>
    </source>
</evidence>
<proteinExistence type="predicted"/>